<dbReference type="SFLD" id="SFLDS00029">
    <property type="entry name" value="Radical_SAM"/>
    <property type="match status" value="2"/>
</dbReference>
<dbReference type="InterPro" id="IPR058240">
    <property type="entry name" value="rSAM_sf"/>
</dbReference>
<dbReference type="Pfam" id="PF04055">
    <property type="entry name" value="Radical_SAM"/>
    <property type="match status" value="1"/>
</dbReference>
<dbReference type="InterPro" id="IPR034405">
    <property type="entry name" value="F420"/>
</dbReference>
<dbReference type="NCBIfam" id="TIGR03700">
    <property type="entry name" value="mena_SCO4494"/>
    <property type="match status" value="1"/>
</dbReference>
<dbReference type="Pfam" id="PF19288">
    <property type="entry name" value="CofH_C"/>
    <property type="match status" value="1"/>
</dbReference>
<dbReference type="PANTHER" id="PTHR43076">
    <property type="entry name" value="FO SYNTHASE (COFH)"/>
    <property type="match status" value="1"/>
</dbReference>
<dbReference type="GO" id="GO:0009234">
    <property type="term" value="P:menaquinone biosynthetic process"/>
    <property type="evidence" value="ECO:0007669"/>
    <property type="project" value="InterPro"/>
</dbReference>
<protein>
    <submittedName>
        <fullName evidence="9">Aminofutalosine synthase MqnE</fullName>
    </submittedName>
</protein>
<proteinExistence type="predicted"/>
<evidence type="ECO:0000256" key="6">
    <source>
        <dbReference type="PIRSR" id="PIRSR004762-1"/>
    </source>
</evidence>
<dbReference type="InterPro" id="IPR007197">
    <property type="entry name" value="rSAM"/>
</dbReference>
<dbReference type="AlphaFoldDB" id="A0A8J7PIE8"/>
<dbReference type="GO" id="GO:0046872">
    <property type="term" value="F:metal ion binding"/>
    <property type="evidence" value="ECO:0007669"/>
    <property type="project" value="UniProtKB-KW"/>
</dbReference>
<comment type="caution">
    <text evidence="9">The sequence shown here is derived from an EMBL/GenBank/DDBJ whole genome shotgun (WGS) entry which is preliminary data.</text>
</comment>
<dbReference type="InterPro" id="IPR022432">
    <property type="entry name" value="MqnE"/>
</dbReference>
<keyword evidence="3" id="KW-0479">Metal-binding</keyword>
<keyword evidence="4 6" id="KW-0408">Iron</keyword>
<reference evidence="9" key="1">
    <citation type="submission" date="2021-02" db="EMBL/GenBank/DDBJ databases">
        <title>Genome-Resolved Metagenomics of a Microbial Community Performing Photosynthetic Biological Nutrient Removal.</title>
        <authorList>
            <person name="Mcdaniel E.A."/>
        </authorList>
    </citation>
    <scope>NUCLEOTIDE SEQUENCE</scope>
    <source>
        <strain evidence="9">UWPOB_OBS1</strain>
    </source>
</reference>
<dbReference type="SFLD" id="SFLDG01064">
    <property type="entry name" value="F420__menaquinone_cofactor_bio"/>
    <property type="match status" value="2"/>
</dbReference>
<feature type="binding site" evidence="6">
    <location>
        <position position="76"/>
    </location>
    <ligand>
        <name>[4Fe-4S] cluster</name>
        <dbReference type="ChEBI" id="CHEBI:49883"/>
        <note>4Fe-4S-S-AdoMet</note>
    </ligand>
</feature>
<gene>
    <name evidence="9" type="primary">mqnE</name>
    <name evidence="9" type="ORF">J0M35_19475</name>
</gene>
<evidence type="ECO:0000256" key="5">
    <source>
        <dbReference type="ARBA" id="ARBA00023014"/>
    </source>
</evidence>
<dbReference type="SUPFAM" id="SSF102114">
    <property type="entry name" value="Radical SAM enzymes"/>
    <property type="match status" value="1"/>
</dbReference>
<keyword evidence="2 6" id="KW-0949">S-adenosyl-L-methionine</keyword>
<evidence type="ECO:0000313" key="9">
    <source>
        <dbReference type="EMBL" id="MBN8662558.1"/>
    </source>
</evidence>
<dbReference type="PANTHER" id="PTHR43076:SF7">
    <property type="entry name" value="AMINODEOXYFUTALOSINE SYNTHASE"/>
    <property type="match status" value="1"/>
</dbReference>
<dbReference type="NCBIfam" id="TIGR00423">
    <property type="entry name" value="CofH family radical SAM protein"/>
    <property type="match status" value="1"/>
</dbReference>
<keyword evidence="5 6" id="KW-0411">Iron-sulfur</keyword>
<accession>A0A8J7PIE8</accession>
<organism evidence="9 10">
    <name type="scientific">Candidatus Obscuribacter phosphatis</name>
    <dbReference type="NCBI Taxonomy" id="1906157"/>
    <lineage>
        <taxon>Bacteria</taxon>
        <taxon>Bacillati</taxon>
        <taxon>Candidatus Melainabacteria</taxon>
        <taxon>Candidatus Obscuribacterales</taxon>
        <taxon>Candidatus Obscuribacteraceae</taxon>
        <taxon>Candidatus Obscuribacter</taxon>
    </lineage>
</organism>
<feature type="binding site" evidence="6">
    <location>
        <position position="83"/>
    </location>
    <ligand>
        <name>[4Fe-4S] cluster</name>
        <dbReference type="ChEBI" id="CHEBI:49883"/>
        <note>4Fe-4S-S-AdoMet</note>
    </ligand>
</feature>
<dbReference type="EMBL" id="JAFLCK010000043">
    <property type="protein sequence ID" value="MBN8662558.1"/>
    <property type="molecule type" value="Genomic_DNA"/>
</dbReference>
<feature type="binding site" evidence="7">
    <location>
        <position position="82"/>
    </location>
    <ligand>
        <name>S-adenosyl-L-methionine</name>
        <dbReference type="ChEBI" id="CHEBI:59789"/>
    </ligand>
</feature>
<name>A0A8J7PIE8_9BACT</name>
<dbReference type="InterPro" id="IPR045567">
    <property type="entry name" value="CofH/MnqC-like_C"/>
</dbReference>
<evidence type="ECO:0000313" key="10">
    <source>
        <dbReference type="Proteomes" id="UP000664277"/>
    </source>
</evidence>
<dbReference type="GO" id="GO:0016765">
    <property type="term" value="F:transferase activity, transferring alkyl or aryl (other than methyl) groups"/>
    <property type="evidence" value="ECO:0007669"/>
    <property type="project" value="InterPro"/>
</dbReference>
<dbReference type="GO" id="GO:0044689">
    <property type="term" value="F:7,8-didemethyl-8-hydroxy-5-deazariboflavin synthase activity"/>
    <property type="evidence" value="ECO:0007669"/>
    <property type="project" value="TreeGrafter"/>
</dbReference>
<feature type="domain" description="Radical SAM core" evidence="8">
    <location>
        <begin position="62"/>
        <end position="293"/>
    </location>
</feature>
<dbReference type="InterPro" id="IPR020050">
    <property type="entry name" value="FO_synthase_su2"/>
</dbReference>
<dbReference type="InterPro" id="IPR013785">
    <property type="entry name" value="Aldolase_TIM"/>
</dbReference>
<dbReference type="GO" id="GO:0051539">
    <property type="term" value="F:4 iron, 4 sulfur cluster binding"/>
    <property type="evidence" value="ECO:0007669"/>
    <property type="project" value="UniProtKB-KW"/>
</dbReference>
<evidence type="ECO:0000259" key="8">
    <source>
        <dbReference type="PROSITE" id="PS51918"/>
    </source>
</evidence>
<dbReference type="SFLD" id="SFLDF00343">
    <property type="entry name" value="aminofutalosine_synthase_(mqnE"/>
    <property type="match status" value="1"/>
</dbReference>
<feature type="binding site" evidence="6">
    <location>
        <position position="80"/>
    </location>
    <ligand>
        <name>[4Fe-4S] cluster</name>
        <dbReference type="ChEBI" id="CHEBI:49883"/>
        <note>4Fe-4S-S-AdoMet</note>
    </ligand>
</feature>
<dbReference type="PROSITE" id="PS51918">
    <property type="entry name" value="RADICAL_SAM"/>
    <property type="match status" value="1"/>
</dbReference>
<evidence type="ECO:0000256" key="3">
    <source>
        <dbReference type="ARBA" id="ARBA00022723"/>
    </source>
</evidence>
<dbReference type="SFLD" id="SFLDG01389">
    <property type="entry name" value="menaquinone_synthsis_involved"/>
    <property type="match status" value="2"/>
</dbReference>
<comment type="cofactor">
    <cofactor evidence="6">
        <name>[4Fe-4S] cluster</name>
        <dbReference type="ChEBI" id="CHEBI:49883"/>
    </cofactor>
    <text evidence="6">Binds 1 [4Fe-4S] cluster. The cluster is coordinated with 3 cysteines and an exchangeable S-adenosyl-L-methionine.</text>
</comment>
<dbReference type="Gene3D" id="3.20.20.70">
    <property type="entry name" value="Aldolase class I"/>
    <property type="match status" value="1"/>
</dbReference>
<evidence type="ECO:0000256" key="1">
    <source>
        <dbReference type="ARBA" id="ARBA00022485"/>
    </source>
</evidence>
<keyword evidence="1 6" id="KW-0004">4Fe-4S</keyword>
<evidence type="ECO:0000256" key="7">
    <source>
        <dbReference type="PIRSR" id="PIRSR004762-2"/>
    </source>
</evidence>
<dbReference type="PIRSF" id="PIRSF004762">
    <property type="entry name" value="CHP00423"/>
    <property type="match status" value="1"/>
</dbReference>
<dbReference type="SFLD" id="SFLDF00342">
    <property type="entry name" value="cyclic_dehypoxanthine_futalosi"/>
    <property type="match status" value="1"/>
</dbReference>
<dbReference type="Proteomes" id="UP000664277">
    <property type="component" value="Unassembled WGS sequence"/>
</dbReference>
<sequence length="389" mass="43324">MSDCLVSENHELKDIVDKVMQGERLSREDAIRLYKSDDLLTVGRLAEYARARAAGAGKEKHVYYIHNMHLNPTNFCVETCRFCSYANPVEREKAYTWSVDRVLQEAGKGAALGINEIHMVGGLNPACDLNYYEEVLQAIKADYPQIHMKAFTAVEIEYLANLEGISYEEVLQRLIKAGLGSMPGGGAEIFDEEVRERMAVKKTPAHIYLEIHGIAHKLGLKSNATMLTGISETVENKVDHMLLLREQQDKSGGFQCFIPLKCYYEGTDIEPEVHEPTAQDLLKDVAVSRLVLDNFPHIKAYWIQLGVELAQLALSFGADDMDGTIGEEKITHAAGAKTPLQLAKERMEELISSSGYQPVERDTIYNIKAVSSTAPKAVPPLQERLSVIV</sequence>
<feature type="binding site" evidence="7">
    <location>
        <position position="188"/>
    </location>
    <ligand>
        <name>S-adenosyl-L-methionine</name>
        <dbReference type="ChEBI" id="CHEBI:59789"/>
    </ligand>
</feature>
<evidence type="ECO:0000256" key="4">
    <source>
        <dbReference type="ARBA" id="ARBA00023004"/>
    </source>
</evidence>
<evidence type="ECO:0000256" key="2">
    <source>
        <dbReference type="ARBA" id="ARBA00022691"/>
    </source>
</evidence>